<evidence type="ECO:0008006" key="4">
    <source>
        <dbReference type="Google" id="ProtNLM"/>
    </source>
</evidence>
<dbReference type="SUPFAM" id="SSF109604">
    <property type="entry name" value="HD-domain/PDEase-like"/>
    <property type="match status" value="1"/>
</dbReference>
<reference evidence="2 3" key="1">
    <citation type="submission" date="2020-01" db="EMBL/GenBank/DDBJ databases">
        <title>Identification and distribution of gene clusters putatively required for synthesis of sphingolipid metabolism inhibitors in phylogenetically diverse species of the filamentous fungus Fusarium.</title>
        <authorList>
            <person name="Kim H.-S."/>
            <person name="Busman M."/>
            <person name="Brown D.W."/>
            <person name="Divon H."/>
            <person name="Uhlig S."/>
            <person name="Proctor R.H."/>
        </authorList>
    </citation>
    <scope>NUCLEOTIDE SEQUENCE [LARGE SCALE GENOMIC DNA]</scope>
    <source>
        <strain evidence="2 3">NRRL 20459</strain>
    </source>
</reference>
<proteinExistence type="predicted"/>
<dbReference type="EMBL" id="JAADYS010001919">
    <property type="protein sequence ID" value="KAF4460544.1"/>
    <property type="molecule type" value="Genomic_DNA"/>
</dbReference>
<accession>A0A8H4P2X2</accession>
<evidence type="ECO:0000313" key="3">
    <source>
        <dbReference type="Proteomes" id="UP000554235"/>
    </source>
</evidence>
<dbReference type="Proteomes" id="UP000554235">
    <property type="component" value="Unassembled WGS sequence"/>
</dbReference>
<organism evidence="2 3">
    <name type="scientific">Fusarium albosuccineum</name>
    <dbReference type="NCBI Taxonomy" id="1237068"/>
    <lineage>
        <taxon>Eukaryota</taxon>
        <taxon>Fungi</taxon>
        <taxon>Dikarya</taxon>
        <taxon>Ascomycota</taxon>
        <taxon>Pezizomycotina</taxon>
        <taxon>Sordariomycetes</taxon>
        <taxon>Hypocreomycetidae</taxon>
        <taxon>Hypocreales</taxon>
        <taxon>Nectriaceae</taxon>
        <taxon>Fusarium</taxon>
        <taxon>Fusarium decemcellulare species complex</taxon>
    </lineage>
</organism>
<evidence type="ECO:0000256" key="1">
    <source>
        <dbReference type="SAM" id="SignalP"/>
    </source>
</evidence>
<feature type="chain" id="PRO_5034856708" description="HD domain-containing protein" evidence="1">
    <location>
        <begin position="23"/>
        <end position="410"/>
    </location>
</feature>
<dbReference type="PANTHER" id="PTHR35569">
    <property type="entry name" value="CYANAMIDE HYDRATASE DDI2-RELATED"/>
    <property type="match status" value="1"/>
</dbReference>
<keyword evidence="1" id="KW-0732">Signal</keyword>
<name>A0A8H4P2X2_9HYPO</name>
<feature type="signal peptide" evidence="1">
    <location>
        <begin position="1"/>
        <end position="22"/>
    </location>
</feature>
<comment type="caution">
    <text evidence="2">The sequence shown here is derived from an EMBL/GenBank/DDBJ whole genome shotgun (WGS) entry which is preliminary data.</text>
</comment>
<dbReference type="Gene3D" id="1.10.3210.10">
    <property type="entry name" value="Hypothetical protein af1432"/>
    <property type="match status" value="1"/>
</dbReference>
<evidence type="ECO:0000313" key="2">
    <source>
        <dbReference type="EMBL" id="KAF4460544.1"/>
    </source>
</evidence>
<dbReference type="PANTHER" id="PTHR35569:SF1">
    <property type="entry name" value="CYANAMIDE HYDRATASE DDI2-RELATED"/>
    <property type="match status" value="1"/>
</dbReference>
<keyword evidence="3" id="KW-1185">Reference proteome</keyword>
<gene>
    <name evidence="2" type="ORF">FALBO_12668</name>
</gene>
<dbReference type="OrthoDB" id="2378324at2759"/>
<sequence>MLHFKTWPVLLTWLGFSAVVTSKSSSYSRPSSTYPKREIANISVIDTPLVRAAERFALQHSNNAVYKHLMRSWLYGVLMINANDTLSRNVDLEVHAISALLHDLGWDSTGNSPLISPDRRFEVDGAFAARTFILDHADGRGWEARRVQPVWDAIALHTERSIAYYKELEVQVVSRGISLDFSGPGFGVSEDDFATIGKSFPKNDLKNQVNESIILLCETKPQTTFDLNIPIALEGQSPTSTSDVHHITLGSANNRTQPTIRSTFNAVMEGHKVENIIVIDDPFSATVVARDAMLGADRFRATIHDFRYDDTECLLKEENHALRHAIIVETRQWRFLHDKLGRVDVTLADRMAMYAQRAAIEDAFATKMQALETSRQTQVAIELASLAHRSARSSSQLARIATVAVSTIMY</sequence>
<dbReference type="AlphaFoldDB" id="A0A8H4P2X2"/>
<protein>
    <recommendedName>
        <fullName evidence="4">HD domain-containing protein</fullName>
    </recommendedName>
</protein>